<protein>
    <submittedName>
        <fullName evidence="1">Uncharacterized protein</fullName>
    </submittedName>
</protein>
<organism evidence="1 2">
    <name type="scientific">Schizophyllum amplum</name>
    <dbReference type="NCBI Taxonomy" id="97359"/>
    <lineage>
        <taxon>Eukaryota</taxon>
        <taxon>Fungi</taxon>
        <taxon>Dikarya</taxon>
        <taxon>Basidiomycota</taxon>
        <taxon>Agaricomycotina</taxon>
        <taxon>Agaricomycetes</taxon>
        <taxon>Agaricomycetidae</taxon>
        <taxon>Agaricales</taxon>
        <taxon>Schizophyllaceae</taxon>
        <taxon>Schizophyllum</taxon>
    </lineage>
</organism>
<proteinExistence type="predicted"/>
<evidence type="ECO:0000313" key="1">
    <source>
        <dbReference type="EMBL" id="TRM66923.1"/>
    </source>
</evidence>
<accession>A0A550CQ35</accession>
<name>A0A550CQ35_9AGAR</name>
<sequence>MDDDWMAGSWDVVCVSVLDDCPAGSRASHPTSTGSCSVSGPTPTDTHRAPTGVLAVTPVCVLDIASVCTLDVACVTATCAVFDAVGGSACTPPSAVAGSACTPLVEVVGCACTPFVAVVGRACTALLFATGTTCAPTSISVRFGSHACTPTSTR</sequence>
<dbReference type="AlphaFoldDB" id="A0A550CQ35"/>
<dbReference type="EMBL" id="VDMD01000003">
    <property type="protein sequence ID" value="TRM66923.1"/>
    <property type="molecule type" value="Genomic_DNA"/>
</dbReference>
<evidence type="ECO:0000313" key="2">
    <source>
        <dbReference type="Proteomes" id="UP000320762"/>
    </source>
</evidence>
<comment type="caution">
    <text evidence="1">The sequence shown here is derived from an EMBL/GenBank/DDBJ whole genome shotgun (WGS) entry which is preliminary data.</text>
</comment>
<gene>
    <name evidence="1" type="ORF">BD626DRAFT_484197</name>
</gene>
<reference evidence="1 2" key="1">
    <citation type="journal article" date="2019" name="New Phytol.">
        <title>Comparative genomics reveals unique wood-decay strategies and fruiting body development in the Schizophyllaceae.</title>
        <authorList>
            <person name="Almasi E."/>
            <person name="Sahu N."/>
            <person name="Krizsan K."/>
            <person name="Balint B."/>
            <person name="Kovacs G.M."/>
            <person name="Kiss B."/>
            <person name="Cseklye J."/>
            <person name="Drula E."/>
            <person name="Henrissat B."/>
            <person name="Nagy I."/>
            <person name="Chovatia M."/>
            <person name="Adam C."/>
            <person name="LaButti K."/>
            <person name="Lipzen A."/>
            <person name="Riley R."/>
            <person name="Grigoriev I.V."/>
            <person name="Nagy L.G."/>
        </authorList>
    </citation>
    <scope>NUCLEOTIDE SEQUENCE [LARGE SCALE GENOMIC DNA]</scope>
    <source>
        <strain evidence="1 2">NL-1724</strain>
    </source>
</reference>
<dbReference type="Proteomes" id="UP000320762">
    <property type="component" value="Unassembled WGS sequence"/>
</dbReference>
<keyword evidence="2" id="KW-1185">Reference proteome</keyword>